<protein>
    <submittedName>
        <fullName evidence="1">Kinase</fullName>
    </submittedName>
</protein>
<accession>A0ACC6A347</accession>
<keyword evidence="1" id="KW-0418">Kinase</keyword>
<gene>
    <name evidence="1" type="ORF">M3215_03400</name>
</gene>
<comment type="caution">
    <text evidence="1">The sequence shown here is derived from an EMBL/GenBank/DDBJ whole genome shotgun (WGS) entry which is preliminary data.</text>
</comment>
<name>A0ACC6A347_9BACI</name>
<evidence type="ECO:0000313" key="2">
    <source>
        <dbReference type="Proteomes" id="UP001202289"/>
    </source>
</evidence>
<evidence type="ECO:0000313" key="1">
    <source>
        <dbReference type="EMBL" id="MCM3734886.1"/>
    </source>
</evidence>
<dbReference type="EMBL" id="JAMBOP010000003">
    <property type="protein sequence ID" value="MCM3734886.1"/>
    <property type="molecule type" value="Genomic_DNA"/>
</dbReference>
<keyword evidence="1" id="KW-0808">Transferase</keyword>
<sequence length="183" mass="21531">MKSYFNTRRVSRGDIEKYKLIGDGKDGKVYQISNNKCVKVFFLEKTQKQELKALEIGQSSPIIPRLYEYGDNYIVMEYVHGMSLARHLKREKKITEELTEKILIMLGELEKLGFTRWDTEVRHVLINEEGQLKVIDHKRAFTSNSKVPTKLLKGFQKFGLEQEFLKDVKNLHPSVYKSWMKDQ</sequence>
<dbReference type="Proteomes" id="UP001202289">
    <property type="component" value="Unassembled WGS sequence"/>
</dbReference>
<organism evidence="1 2">
    <name type="scientific">Bacillus cytotoxicus</name>
    <dbReference type="NCBI Taxonomy" id="580165"/>
    <lineage>
        <taxon>Bacteria</taxon>
        <taxon>Bacillati</taxon>
        <taxon>Bacillota</taxon>
        <taxon>Bacilli</taxon>
        <taxon>Bacillales</taxon>
        <taxon>Bacillaceae</taxon>
        <taxon>Bacillus</taxon>
        <taxon>Bacillus cereus group</taxon>
    </lineage>
</organism>
<proteinExistence type="predicted"/>
<reference evidence="1" key="1">
    <citation type="submission" date="2022-05" db="EMBL/GenBank/DDBJ databases">
        <title>Comparative Genomics of Spacecraft Associated Microbes.</title>
        <authorList>
            <person name="Tran M.T."/>
            <person name="Wright A."/>
            <person name="Seuylemezian A."/>
            <person name="Eisen J."/>
            <person name="Coil D."/>
        </authorList>
    </citation>
    <scope>NUCLEOTIDE SEQUENCE</scope>
    <source>
        <strain evidence="1">FAIRING 10M-2.2</strain>
    </source>
</reference>
<keyword evidence="2" id="KW-1185">Reference proteome</keyword>